<keyword evidence="2" id="KW-1133">Transmembrane helix</keyword>
<evidence type="ECO:0000313" key="3">
    <source>
        <dbReference type="EMBL" id="TRW49563.1"/>
    </source>
</evidence>
<proteinExistence type="predicted"/>
<evidence type="ECO:0000256" key="1">
    <source>
        <dbReference type="SAM" id="MobiDB-lite"/>
    </source>
</evidence>
<organism evidence="3 4">
    <name type="scientific">Aliidiomarina halalkaliphila</name>
    <dbReference type="NCBI Taxonomy" id="2593535"/>
    <lineage>
        <taxon>Bacteria</taxon>
        <taxon>Pseudomonadati</taxon>
        <taxon>Pseudomonadota</taxon>
        <taxon>Gammaproteobacteria</taxon>
        <taxon>Alteromonadales</taxon>
        <taxon>Idiomarinaceae</taxon>
        <taxon>Aliidiomarina</taxon>
    </lineage>
</organism>
<sequence length="198" mass="22534">MNVNLFELIVLLGLFLLAYLFWQWRLQEEFARQHAEALCKRHDLQLLDIARASGRPRFRPKTGWEACFVFGFSSDIQSRYEGQIWLLNRHLRDYRLPTYRQVTEPDPQDLASAPNSADTAQTQPTRSRHEPPAQRVRVSYGIPAPNPEAVKQRPVTTPVESIDEHPDDDIVDAVFKTPDTSPIQPFGNAPGNTEDGVG</sequence>
<feature type="compositionally biased region" description="Polar residues" evidence="1">
    <location>
        <begin position="113"/>
        <end position="125"/>
    </location>
</feature>
<dbReference type="Pfam" id="PF11743">
    <property type="entry name" value="DUF3301"/>
    <property type="match status" value="1"/>
</dbReference>
<feature type="region of interest" description="Disordered" evidence="1">
    <location>
        <begin position="104"/>
        <end position="198"/>
    </location>
</feature>
<dbReference type="InterPro" id="IPR021732">
    <property type="entry name" value="DUF3301"/>
</dbReference>
<feature type="transmembrane region" description="Helical" evidence="2">
    <location>
        <begin position="6"/>
        <end position="22"/>
    </location>
</feature>
<dbReference type="RefSeq" id="WP_143233985.1">
    <property type="nucleotide sequence ID" value="NZ_VJWL01000001.1"/>
</dbReference>
<keyword evidence="2" id="KW-0472">Membrane</keyword>
<keyword evidence="2" id="KW-0812">Transmembrane</keyword>
<name>A0A552X4N1_9GAMM</name>
<dbReference type="AlphaFoldDB" id="A0A552X4N1"/>
<reference evidence="3 4" key="1">
    <citation type="submission" date="2019-07" db="EMBL/GenBank/DDBJ databases">
        <authorList>
            <person name="Yang M."/>
            <person name="Zhao D."/>
            <person name="Xiang H."/>
        </authorList>
    </citation>
    <scope>NUCLEOTIDE SEQUENCE [LARGE SCALE GENOMIC DNA]</scope>
    <source>
        <strain evidence="3 4">IM1326</strain>
    </source>
</reference>
<evidence type="ECO:0000313" key="4">
    <source>
        <dbReference type="Proteomes" id="UP000320359"/>
    </source>
</evidence>
<keyword evidence="4" id="KW-1185">Reference proteome</keyword>
<gene>
    <name evidence="3" type="ORF">FM042_01475</name>
</gene>
<protein>
    <submittedName>
        <fullName evidence="3">DUF3301 domain-containing protein</fullName>
    </submittedName>
</protein>
<comment type="caution">
    <text evidence="3">The sequence shown here is derived from an EMBL/GenBank/DDBJ whole genome shotgun (WGS) entry which is preliminary data.</text>
</comment>
<dbReference type="EMBL" id="VJWL01000001">
    <property type="protein sequence ID" value="TRW49563.1"/>
    <property type="molecule type" value="Genomic_DNA"/>
</dbReference>
<evidence type="ECO:0000256" key="2">
    <source>
        <dbReference type="SAM" id="Phobius"/>
    </source>
</evidence>
<dbReference type="Proteomes" id="UP000320359">
    <property type="component" value="Unassembled WGS sequence"/>
</dbReference>
<dbReference type="OrthoDB" id="5959530at2"/>
<accession>A0A552X4N1</accession>